<dbReference type="SUPFAM" id="SSF56112">
    <property type="entry name" value="Protein kinase-like (PK-like)"/>
    <property type="match status" value="1"/>
</dbReference>
<proteinExistence type="predicted"/>
<accession>A0A1A6AAU3</accession>
<dbReference type="PANTHER" id="PTHR21310:SF15">
    <property type="entry name" value="AMINOGLYCOSIDE PHOSPHOTRANSFERASE DOMAIN-CONTAINING PROTEIN"/>
    <property type="match status" value="1"/>
</dbReference>
<dbReference type="STRING" id="1296121.A0A1A6AAU3"/>
<dbReference type="AlphaFoldDB" id="A0A1A6AAU3"/>
<dbReference type="PANTHER" id="PTHR21310">
    <property type="entry name" value="AMINOGLYCOSIDE PHOSPHOTRANSFERASE-RELATED-RELATED"/>
    <property type="match status" value="1"/>
</dbReference>
<reference evidence="2" key="1">
    <citation type="submission" date="2013-07" db="EMBL/GenBank/DDBJ databases">
        <title>The Genome Sequence of Cryptococcus dejecticola CBS10117.</title>
        <authorList>
            <consortium name="The Broad Institute Genome Sequencing Platform"/>
            <person name="Cuomo C."/>
            <person name="Litvintseva A."/>
            <person name="Chen Y."/>
            <person name="Heitman J."/>
            <person name="Sun S."/>
            <person name="Springer D."/>
            <person name="Dromer F."/>
            <person name="Young S.K."/>
            <person name="Zeng Q."/>
            <person name="Gargeya S."/>
            <person name="Fitzgerald M."/>
            <person name="Abouelleil A."/>
            <person name="Alvarado L."/>
            <person name="Berlin A.M."/>
            <person name="Chapman S.B."/>
            <person name="Dewar J."/>
            <person name="Goldberg J."/>
            <person name="Griggs A."/>
            <person name="Gujja S."/>
            <person name="Hansen M."/>
            <person name="Howarth C."/>
            <person name="Imamovic A."/>
            <person name="Larimer J."/>
            <person name="McCowan C."/>
            <person name="Murphy C."/>
            <person name="Pearson M."/>
            <person name="Priest M."/>
            <person name="Roberts A."/>
            <person name="Saif S."/>
            <person name="Shea T."/>
            <person name="Sykes S."/>
            <person name="Wortman J."/>
            <person name="Nusbaum C."/>
            <person name="Birren B."/>
        </authorList>
    </citation>
    <scope>NUCLEOTIDE SEQUENCE [LARGE SCALE GENOMIC DNA]</scope>
    <source>
        <strain evidence="2">CBS 10117</strain>
    </source>
</reference>
<dbReference type="InterPro" id="IPR002575">
    <property type="entry name" value="Aminoglycoside_PTrfase"/>
</dbReference>
<evidence type="ECO:0000259" key="1">
    <source>
        <dbReference type="Pfam" id="PF01636"/>
    </source>
</evidence>
<organism evidence="2">
    <name type="scientific">Kwoniella dejecticola CBS 10117</name>
    <dbReference type="NCBI Taxonomy" id="1296121"/>
    <lineage>
        <taxon>Eukaryota</taxon>
        <taxon>Fungi</taxon>
        <taxon>Dikarya</taxon>
        <taxon>Basidiomycota</taxon>
        <taxon>Agaricomycotina</taxon>
        <taxon>Tremellomycetes</taxon>
        <taxon>Tremellales</taxon>
        <taxon>Cryptococcaceae</taxon>
        <taxon>Kwoniella</taxon>
    </lineage>
</organism>
<dbReference type="EMBL" id="KI894029">
    <property type="protein sequence ID" value="OBR87169.1"/>
    <property type="molecule type" value="Genomic_DNA"/>
</dbReference>
<dbReference type="InterPro" id="IPR051678">
    <property type="entry name" value="AGP_Transferase"/>
</dbReference>
<dbReference type="OrthoDB" id="2564497at2759"/>
<dbReference type="InterPro" id="IPR011009">
    <property type="entry name" value="Kinase-like_dom_sf"/>
</dbReference>
<feature type="domain" description="Aminoglycoside phosphotransferase" evidence="1">
    <location>
        <begin position="166"/>
        <end position="384"/>
    </location>
</feature>
<evidence type="ECO:0000313" key="2">
    <source>
        <dbReference type="EMBL" id="OBR87169.1"/>
    </source>
</evidence>
<dbReference type="VEuPathDB" id="FungiDB:I303_03193"/>
<gene>
    <name evidence="2" type="ORF">I303_03193</name>
</gene>
<protein>
    <recommendedName>
        <fullName evidence="1">Aminoglycoside phosphotransferase domain-containing protein</fullName>
    </recommendedName>
</protein>
<name>A0A1A6AAU3_9TREE</name>
<dbReference type="Pfam" id="PF01636">
    <property type="entry name" value="APH"/>
    <property type="match status" value="1"/>
</dbReference>
<sequence>MNKPLTLPGLFSQSQPDTVPLVATSRLGEEVNAEQCPNYSNIPVNLRFVPVWWQNHPCILLEDIEDYETKHDAIGEAQEAVDKARVVRLVGEAQSCRESLIAEIKLLRPGCDFTLEIPNYDALSQKGWFADCNIHLPITFDDGVKWFIRVRQRGRKSPAEITDSIIRSEVCTLNLLKRSGIPVPEAWLPRYLQKGCTGGERLPINYFFYEVIEGKPLHLPIDGRDPIELPEDEMRAFVEEYAKLQIRFADMKLPFNKIGCLVPAGNGLPDTSDESLEVGPIYNRGTFMKPTPPYVFGPFSTIEERYLAHIDATLEYILRGALQKDLIIEDYLWHLELREYIQVSSQLNTPACEPVFIKHADERGDHLMRDHAGHIVGILDWEWAYVTTKEEAFSAPSVFNLNLNFWRFGDNSLRPIEQALIDAYTRLDRPDLADCVRDGKIYNRLEMIGQYDPMWAKSGFREVFGNNIPADFNPPEKDYDWVQQRRRKRNERGYWRLNLRRNMRSGRKKQYEEWKNP</sequence>